<gene>
    <name evidence="1" type="ORF">SDC9_157558</name>
</gene>
<organism evidence="1">
    <name type="scientific">bioreactor metagenome</name>
    <dbReference type="NCBI Taxonomy" id="1076179"/>
    <lineage>
        <taxon>unclassified sequences</taxon>
        <taxon>metagenomes</taxon>
        <taxon>ecological metagenomes</taxon>
    </lineage>
</organism>
<evidence type="ECO:0000313" key="1">
    <source>
        <dbReference type="EMBL" id="MPN10263.1"/>
    </source>
</evidence>
<dbReference type="AlphaFoldDB" id="A0A645FD22"/>
<protein>
    <submittedName>
        <fullName evidence="1">Uncharacterized protein</fullName>
    </submittedName>
</protein>
<accession>A0A645FD22</accession>
<sequence>MAIKPAQPIVARRRACPIAGWIPKARKTIEMITSKLVASPSGSHRTSIRSRLASKPTRLEAPSTFSRQKPAVKSATPRARPIDRPLFRSFMCHLSRSSYGSFLSWIFLKLAVIGSPACSCRAKTPLVARFSTQLSVTSTVSLPLTKCCK</sequence>
<proteinExistence type="predicted"/>
<reference evidence="1" key="1">
    <citation type="submission" date="2019-08" db="EMBL/GenBank/DDBJ databases">
        <authorList>
            <person name="Kucharzyk K."/>
            <person name="Murdoch R.W."/>
            <person name="Higgins S."/>
            <person name="Loffler F."/>
        </authorList>
    </citation>
    <scope>NUCLEOTIDE SEQUENCE</scope>
</reference>
<comment type="caution">
    <text evidence="1">The sequence shown here is derived from an EMBL/GenBank/DDBJ whole genome shotgun (WGS) entry which is preliminary data.</text>
</comment>
<dbReference type="EMBL" id="VSSQ01056405">
    <property type="protein sequence ID" value="MPN10263.1"/>
    <property type="molecule type" value="Genomic_DNA"/>
</dbReference>
<name>A0A645FD22_9ZZZZ</name>